<dbReference type="InterPro" id="IPR050106">
    <property type="entry name" value="HistidinolP_aminotransfase"/>
</dbReference>
<keyword evidence="3" id="KW-0663">Pyridoxal phosphate</keyword>
<proteinExistence type="predicted"/>
<dbReference type="EMBL" id="UOGJ01000031">
    <property type="protein sequence ID" value="VAX35140.1"/>
    <property type="molecule type" value="Genomic_DNA"/>
</dbReference>
<evidence type="ECO:0000259" key="4">
    <source>
        <dbReference type="Pfam" id="PF00155"/>
    </source>
</evidence>
<reference evidence="5" key="1">
    <citation type="submission" date="2018-06" db="EMBL/GenBank/DDBJ databases">
        <authorList>
            <person name="Zhirakovskaya E."/>
        </authorList>
    </citation>
    <scope>NUCLEOTIDE SEQUENCE</scope>
</reference>
<dbReference type="Gene3D" id="3.40.640.10">
    <property type="entry name" value="Type I PLP-dependent aspartate aminotransferase-like (Major domain)"/>
    <property type="match status" value="1"/>
</dbReference>
<organism evidence="5">
    <name type="scientific">hydrothermal vent metagenome</name>
    <dbReference type="NCBI Taxonomy" id="652676"/>
    <lineage>
        <taxon>unclassified sequences</taxon>
        <taxon>metagenomes</taxon>
        <taxon>ecological metagenomes</taxon>
    </lineage>
</organism>
<accession>A0A3B1DJI1</accession>
<dbReference type="SUPFAM" id="SSF53383">
    <property type="entry name" value="PLP-dependent transferases"/>
    <property type="match status" value="1"/>
</dbReference>
<dbReference type="InterPro" id="IPR015421">
    <property type="entry name" value="PyrdxlP-dep_Trfase_major"/>
</dbReference>
<protein>
    <submittedName>
        <fullName evidence="5">Biosynthetic Aromatic amino acid aminotransferase beta @ Histidinol-phosphate aminotransferase</fullName>
        <ecNumber evidence="5">2.6.1.57</ecNumber>
        <ecNumber evidence="5">2.6.1.9</ecNumber>
    </submittedName>
</protein>
<dbReference type="EC" id="2.6.1.9" evidence="5"/>
<dbReference type="EC" id="2.6.1.57" evidence="5"/>
<sequence length="213" mass="24233">MTQKTRIIFLGNPDNPAGTYLTEKDVRSFLKGLCKDVLVFIDEAYFEYVTAKDYVDSIGLLKAHKNVIVTRTFSKMYGLAGLRIGYGIANPELIDLLNRIREPFNVNSLAQVGALACLKDKVYYRGLAKKVEGQRQFFYESLGNLGLEYVKTYTNFILLNVKKDSTQVSKQLLKKGIIIRDMSVWGLNTFIRISIGTAEENKILMRELEDILK</sequence>
<dbReference type="PANTHER" id="PTHR43643">
    <property type="entry name" value="HISTIDINOL-PHOSPHATE AMINOTRANSFERASE 2"/>
    <property type="match status" value="1"/>
</dbReference>
<evidence type="ECO:0000256" key="3">
    <source>
        <dbReference type="ARBA" id="ARBA00022898"/>
    </source>
</evidence>
<dbReference type="InterPro" id="IPR004839">
    <property type="entry name" value="Aminotransferase_I/II_large"/>
</dbReference>
<dbReference type="PANTHER" id="PTHR43643:SF3">
    <property type="entry name" value="HISTIDINOL-PHOSPHATE AMINOTRANSFERASE"/>
    <property type="match status" value="1"/>
</dbReference>
<dbReference type="InterPro" id="IPR015422">
    <property type="entry name" value="PyrdxlP-dep_Trfase_small"/>
</dbReference>
<keyword evidence="2 5" id="KW-0808">Transferase</keyword>
<dbReference type="CDD" id="cd00609">
    <property type="entry name" value="AAT_like"/>
    <property type="match status" value="1"/>
</dbReference>
<evidence type="ECO:0000313" key="5">
    <source>
        <dbReference type="EMBL" id="VAX35140.1"/>
    </source>
</evidence>
<name>A0A3B1DJI1_9ZZZZ</name>
<evidence type="ECO:0000256" key="2">
    <source>
        <dbReference type="ARBA" id="ARBA00022679"/>
    </source>
</evidence>
<dbReference type="GO" id="GO:0030170">
    <property type="term" value="F:pyridoxal phosphate binding"/>
    <property type="evidence" value="ECO:0007669"/>
    <property type="project" value="InterPro"/>
</dbReference>
<dbReference type="AlphaFoldDB" id="A0A3B1DJI1"/>
<keyword evidence="1 5" id="KW-0032">Aminotransferase</keyword>
<feature type="domain" description="Aminotransferase class I/classII large" evidence="4">
    <location>
        <begin position="3"/>
        <end position="207"/>
    </location>
</feature>
<evidence type="ECO:0000256" key="1">
    <source>
        <dbReference type="ARBA" id="ARBA00022576"/>
    </source>
</evidence>
<dbReference type="Pfam" id="PF00155">
    <property type="entry name" value="Aminotran_1_2"/>
    <property type="match status" value="1"/>
</dbReference>
<dbReference type="InterPro" id="IPR015424">
    <property type="entry name" value="PyrdxlP-dep_Trfase"/>
</dbReference>
<dbReference type="GO" id="GO:0004400">
    <property type="term" value="F:histidinol-phosphate transaminase activity"/>
    <property type="evidence" value="ECO:0007669"/>
    <property type="project" value="UniProtKB-EC"/>
</dbReference>
<dbReference type="Gene3D" id="3.90.1150.10">
    <property type="entry name" value="Aspartate Aminotransferase, domain 1"/>
    <property type="match status" value="1"/>
</dbReference>
<gene>
    <name evidence="5" type="ORF">MNBD_UNCLBAC01-1800</name>
</gene>